<dbReference type="InterPro" id="IPR041232">
    <property type="entry name" value="NPL"/>
</dbReference>
<evidence type="ECO:0000256" key="1">
    <source>
        <dbReference type="SAM" id="Phobius"/>
    </source>
</evidence>
<dbReference type="Pfam" id="PF17800">
    <property type="entry name" value="NPL"/>
    <property type="match status" value="1"/>
</dbReference>
<dbReference type="STRING" id="3469.A0A4Y7KIQ9"/>
<gene>
    <name evidence="3" type="ORF">C5167_048715</name>
</gene>
<dbReference type="Gramene" id="RZC73234">
    <property type="protein sequence ID" value="RZC73234"/>
    <property type="gene ID" value="C5167_048715"/>
</dbReference>
<protein>
    <recommendedName>
        <fullName evidence="2">Nucleoplasmin-like domain-containing protein</fullName>
    </recommendedName>
</protein>
<keyword evidence="1" id="KW-1133">Transmembrane helix</keyword>
<dbReference type="Proteomes" id="UP000316621">
    <property type="component" value="Chromosome 8"/>
</dbReference>
<keyword evidence="1" id="KW-0472">Membrane</keyword>
<evidence type="ECO:0000259" key="2">
    <source>
        <dbReference type="Pfam" id="PF17800"/>
    </source>
</evidence>
<keyword evidence="4" id="KW-1185">Reference proteome</keyword>
<sequence length="190" mass="21267">MSFWGVEVLPGKPFIQRFSKSRRKLHISQATLSSNVATGYTIHCQCNVREKNPILLCSLNTTYQRSSHIDVEFGEDDGDILLSVTGNGSNDYGVHLTGYYISDASINGHGVIGKIKSEEENVAEDNAAKNSSGESQSREGNNKVEKMKRFNFGFILKMILLIFLVLFILGRIISTFESYEVQPKVCTCWM</sequence>
<dbReference type="EMBL" id="CM010722">
    <property type="protein sequence ID" value="RZC73234.1"/>
    <property type="molecule type" value="Genomic_DNA"/>
</dbReference>
<keyword evidence="1" id="KW-0812">Transmembrane</keyword>
<dbReference type="AlphaFoldDB" id="A0A4Y7KIQ9"/>
<evidence type="ECO:0000313" key="3">
    <source>
        <dbReference type="EMBL" id="RZC73234.1"/>
    </source>
</evidence>
<evidence type="ECO:0000313" key="4">
    <source>
        <dbReference type="Proteomes" id="UP000316621"/>
    </source>
</evidence>
<dbReference type="Gene3D" id="2.60.120.340">
    <property type="entry name" value="Nucleoplasmin core domain"/>
    <property type="match status" value="1"/>
</dbReference>
<reference evidence="3 4" key="1">
    <citation type="journal article" date="2018" name="Science">
        <title>The opium poppy genome and morphinan production.</title>
        <authorList>
            <person name="Guo L."/>
            <person name="Winzer T."/>
            <person name="Yang X."/>
            <person name="Li Y."/>
            <person name="Ning Z."/>
            <person name="He Z."/>
            <person name="Teodor R."/>
            <person name="Lu Y."/>
            <person name="Bowser T.A."/>
            <person name="Graham I.A."/>
            <person name="Ye K."/>
        </authorList>
    </citation>
    <scope>NUCLEOTIDE SEQUENCE [LARGE SCALE GENOMIC DNA]</scope>
    <source>
        <strain evidence="4">cv. HN1</strain>
        <tissue evidence="3">Leaves</tissue>
    </source>
</reference>
<feature type="transmembrane region" description="Helical" evidence="1">
    <location>
        <begin position="152"/>
        <end position="173"/>
    </location>
</feature>
<proteinExistence type="predicted"/>
<accession>A0A4Y7KIQ9</accession>
<dbReference type="OrthoDB" id="1902587at2759"/>
<feature type="domain" description="Nucleoplasmin-like" evidence="2">
    <location>
        <begin position="3"/>
        <end position="101"/>
    </location>
</feature>
<name>A0A4Y7KIQ9_PAPSO</name>
<organism evidence="3 4">
    <name type="scientific">Papaver somniferum</name>
    <name type="common">Opium poppy</name>
    <dbReference type="NCBI Taxonomy" id="3469"/>
    <lineage>
        <taxon>Eukaryota</taxon>
        <taxon>Viridiplantae</taxon>
        <taxon>Streptophyta</taxon>
        <taxon>Embryophyta</taxon>
        <taxon>Tracheophyta</taxon>
        <taxon>Spermatophyta</taxon>
        <taxon>Magnoliopsida</taxon>
        <taxon>Ranunculales</taxon>
        <taxon>Papaveraceae</taxon>
        <taxon>Papaveroideae</taxon>
        <taxon>Papaver</taxon>
    </lineage>
</organism>